<feature type="region of interest" description="Disordered" evidence="1">
    <location>
        <begin position="1"/>
        <end position="29"/>
    </location>
</feature>
<dbReference type="AlphaFoldDB" id="A0A0E9R6V5"/>
<protein>
    <submittedName>
        <fullName evidence="2">Uncharacterized protein</fullName>
    </submittedName>
</protein>
<accession>A0A0E9R6V5</accession>
<evidence type="ECO:0000313" key="2">
    <source>
        <dbReference type="EMBL" id="JAH24502.1"/>
    </source>
</evidence>
<name>A0A0E9R6V5_ANGAN</name>
<evidence type="ECO:0000256" key="1">
    <source>
        <dbReference type="SAM" id="MobiDB-lite"/>
    </source>
</evidence>
<dbReference type="EMBL" id="GBXM01084075">
    <property type="protein sequence ID" value="JAH24502.1"/>
    <property type="molecule type" value="Transcribed_RNA"/>
</dbReference>
<organism evidence="2">
    <name type="scientific">Anguilla anguilla</name>
    <name type="common">European freshwater eel</name>
    <name type="synonym">Muraena anguilla</name>
    <dbReference type="NCBI Taxonomy" id="7936"/>
    <lineage>
        <taxon>Eukaryota</taxon>
        <taxon>Metazoa</taxon>
        <taxon>Chordata</taxon>
        <taxon>Craniata</taxon>
        <taxon>Vertebrata</taxon>
        <taxon>Euteleostomi</taxon>
        <taxon>Actinopterygii</taxon>
        <taxon>Neopterygii</taxon>
        <taxon>Teleostei</taxon>
        <taxon>Anguilliformes</taxon>
        <taxon>Anguillidae</taxon>
        <taxon>Anguilla</taxon>
    </lineage>
</organism>
<proteinExistence type="predicted"/>
<sequence length="29" mass="3298">MSPKGIPSPVIWKRSRNFPNGREKKKTTG</sequence>
<reference evidence="2" key="1">
    <citation type="submission" date="2014-11" db="EMBL/GenBank/DDBJ databases">
        <authorList>
            <person name="Amaro Gonzalez C."/>
        </authorList>
    </citation>
    <scope>NUCLEOTIDE SEQUENCE</scope>
</reference>
<reference evidence="2" key="2">
    <citation type="journal article" date="2015" name="Fish Shellfish Immunol.">
        <title>Early steps in the European eel (Anguilla anguilla)-Vibrio vulnificus interaction in the gills: Role of the RtxA13 toxin.</title>
        <authorList>
            <person name="Callol A."/>
            <person name="Pajuelo D."/>
            <person name="Ebbesson L."/>
            <person name="Teles M."/>
            <person name="MacKenzie S."/>
            <person name="Amaro C."/>
        </authorList>
    </citation>
    <scope>NUCLEOTIDE SEQUENCE</scope>
</reference>